<protein>
    <submittedName>
        <fullName evidence="1">Uncharacterized protein</fullName>
    </submittedName>
</protein>
<dbReference type="AlphaFoldDB" id="A0AAN8ATW2"/>
<gene>
    <name evidence="1" type="ORF">PBY51_012800</name>
</gene>
<accession>A0AAN8ATW2</accession>
<dbReference type="Proteomes" id="UP001346869">
    <property type="component" value="Unassembled WGS sequence"/>
</dbReference>
<proteinExistence type="predicted"/>
<reference evidence="1 2" key="2">
    <citation type="journal article" date="2023" name="Mol. Biol. Evol.">
        <title>Genomics of Secondarily Temperate Adaptation in the Only Non-Antarctic Icefish.</title>
        <authorList>
            <person name="Rivera-Colon A.G."/>
            <person name="Rayamajhi N."/>
            <person name="Minhas B.F."/>
            <person name="Madrigal G."/>
            <person name="Bilyk K.T."/>
            <person name="Yoon V."/>
            <person name="Hune M."/>
            <person name="Gregory S."/>
            <person name="Cheng C.H.C."/>
            <person name="Catchen J.M."/>
        </authorList>
    </citation>
    <scope>NUCLEOTIDE SEQUENCE [LARGE SCALE GENOMIC DNA]</scope>
    <source>
        <strain evidence="1">JMC-PN-2008</strain>
    </source>
</reference>
<keyword evidence="2" id="KW-1185">Reference proteome</keyword>
<evidence type="ECO:0000313" key="1">
    <source>
        <dbReference type="EMBL" id="KAK5872068.1"/>
    </source>
</evidence>
<evidence type="ECO:0000313" key="2">
    <source>
        <dbReference type="Proteomes" id="UP001346869"/>
    </source>
</evidence>
<comment type="caution">
    <text evidence="1">The sequence shown here is derived from an EMBL/GenBank/DDBJ whole genome shotgun (WGS) entry which is preliminary data.</text>
</comment>
<dbReference type="EMBL" id="JAUZQC010000004">
    <property type="protein sequence ID" value="KAK5872068.1"/>
    <property type="molecule type" value="Genomic_DNA"/>
</dbReference>
<reference evidence="1 2" key="1">
    <citation type="journal article" date="2023" name="Genes (Basel)">
        <title>Chromosome-Level Genome Assembly and Circadian Gene Repertoire of the Patagonia Blennie Eleginops maclovinus-The Closest Ancestral Proxy of Antarctic Cryonotothenioids.</title>
        <authorList>
            <person name="Cheng C.C."/>
            <person name="Rivera-Colon A.G."/>
            <person name="Minhas B.F."/>
            <person name="Wilson L."/>
            <person name="Rayamajhi N."/>
            <person name="Vargas-Chacoff L."/>
            <person name="Catchen J.M."/>
        </authorList>
    </citation>
    <scope>NUCLEOTIDE SEQUENCE [LARGE SCALE GENOMIC DNA]</scope>
    <source>
        <strain evidence="1">JMC-PN-2008</strain>
    </source>
</reference>
<sequence>MMPHPPGACCPPAGCCSSLSDWLSVWLADGLNVRVCRTQTPSTSRLLPPTHSQLVVPASTPHSTNQAAACLLIMWYPSDSQRGAYGIPVQSSVLIGRQDPL</sequence>
<name>A0AAN8ATW2_ELEMC</name>
<organism evidence="1 2">
    <name type="scientific">Eleginops maclovinus</name>
    <name type="common">Patagonian blennie</name>
    <name type="synonym">Eleginus maclovinus</name>
    <dbReference type="NCBI Taxonomy" id="56733"/>
    <lineage>
        <taxon>Eukaryota</taxon>
        <taxon>Metazoa</taxon>
        <taxon>Chordata</taxon>
        <taxon>Craniata</taxon>
        <taxon>Vertebrata</taxon>
        <taxon>Euteleostomi</taxon>
        <taxon>Actinopterygii</taxon>
        <taxon>Neopterygii</taxon>
        <taxon>Teleostei</taxon>
        <taxon>Neoteleostei</taxon>
        <taxon>Acanthomorphata</taxon>
        <taxon>Eupercaria</taxon>
        <taxon>Perciformes</taxon>
        <taxon>Notothenioidei</taxon>
        <taxon>Eleginopidae</taxon>
        <taxon>Eleginops</taxon>
    </lineage>
</organism>